<protein>
    <recommendedName>
        <fullName evidence="3">Transposase DDE domain-containing protein</fullName>
    </recommendedName>
</protein>
<proteinExistence type="predicted"/>
<organism evidence="1 2">
    <name type="scientific">Bathymodiolus thermophilus thioautotrophic gill symbiont</name>
    <dbReference type="NCBI Taxonomy" id="2360"/>
    <lineage>
        <taxon>Bacteria</taxon>
        <taxon>Pseudomonadati</taxon>
        <taxon>Pseudomonadota</taxon>
        <taxon>Gammaproteobacteria</taxon>
        <taxon>sulfur-oxidizing symbionts</taxon>
    </lineage>
</organism>
<reference evidence="1 2" key="1">
    <citation type="submission" date="2020-05" db="EMBL/GenBank/DDBJ databases">
        <authorList>
            <person name="Petersen J."/>
            <person name="Sayavedra L."/>
        </authorList>
    </citation>
    <scope>NUCLEOTIDE SEQUENCE [LARGE SCALE GENOMIC DNA]</scope>
    <source>
        <strain evidence="1">B azoricus SOX ET2 1586I</strain>
    </source>
</reference>
<keyword evidence="2" id="KW-1185">Reference proteome</keyword>
<evidence type="ECO:0000313" key="1">
    <source>
        <dbReference type="EMBL" id="CAB5498860.1"/>
    </source>
</evidence>
<accession>A0ABM8M650</accession>
<comment type="caution">
    <text evidence="1">The sequence shown here is derived from an EMBL/GenBank/DDBJ whole genome shotgun (WGS) entry which is preliminary data.</text>
</comment>
<name>A0ABM8M650_9GAMM</name>
<evidence type="ECO:0000313" key="2">
    <source>
        <dbReference type="Proteomes" id="UP000626656"/>
    </source>
</evidence>
<dbReference type="EMBL" id="CAHJWF010000105">
    <property type="protein sequence ID" value="CAB5498860.1"/>
    <property type="molecule type" value="Genomic_DNA"/>
</dbReference>
<evidence type="ECO:0008006" key="3">
    <source>
        <dbReference type="Google" id="ProtNLM"/>
    </source>
</evidence>
<sequence>LKFANKRAKYVRNRLYAIAAKVLQHGRQVIVKCQAQYYNLLAQVLNNIKAFKPLLS</sequence>
<feature type="non-terminal residue" evidence="1">
    <location>
        <position position="1"/>
    </location>
</feature>
<dbReference type="Proteomes" id="UP000626656">
    <property type="component" value="Unassembled WGS sequence"/>
</dbReference>
<gene>
    <name evidence="1" type="ORF">AZO1586I_401</name>
</gene>